<dbReference type="Gene3D" id="1.10.530.10">
    <property type="match status" value="1"/>
</dbReference>
<comment type="similarity">
    <text evidence="1">Belongs to the virb1 family.</text>
</comment>
<keyword evidence="5" id="KW-1185">Reference proteome</keyword>
<feature type="compositionally biased region" description="Low complexity" evidence="2">
    <location>
        <begin position="15"/>
        <end position="27"/>
    </location>
</feature>
<feature type="region of interest" description="Disordered" evidence="2">
    <location>
        <begin position="15"/>
        <end position="91"/>
    </location>
</feature>
<dbReference type="InterPro" id="IPR008258">
    <property type="entry name" value="Transglycosylase_SLT_dom_1"/>
</dbReference>
<evidence type="ECO:0000256" key="1">
    <source>
        <dbReference type="ARBA" id="ARBA00009387"/>
    </source>
</evidence>
<sequence length="303" mass="33254">MLTFISPDAVAARETQARAAAGTQKAAVRPRRDARRDARPQRTVRRNAAQRTPTRIEAKRGARARAQPKRAAAPRQAVSRPQARSAGRGTAIANPVGSRVFQRAEHATGMSAEVLRRIAERESRLDPHARNPLSSARGLMQFTRDTWLEVVRDFGPRHGLARQAAALTTDRDGTIGARDWKTLQRILKLRDDPQLSATLAAERMKEVGSSLEDSVGRRVRPADLYLVHLLGPTGARRFLTALRKTPSRSSLAVVGQAAAVNPGVFERGGRPLPVSHVYAEVAEMFEPPPERRTQQMLASAAEE</sequence>
<reference evidence="4 5" key="1">
    <citation type="submission" date="2022-03" db="EMBL/GenBank/DDBJ databases">
        <title>Complete genome analysis of Roseomonas KG 17.1 : a prolific producer of plant growth promoters.</title>
        <authorList>
            <person name="Saadouli I."/>
            <person name="Najjari A."/>
            <person name="Mosbah A."/>
            <person name="Ouzari H.I."/>
        </authorList>
    </citation>
    <scope>NUCLEOTIDE SEQUENCE [LARGE SCALE GENOMIC DNA]</scope>
    <source>
        <strain evidence="4 5">KG17-1</strain>
    </source>
</reference>
<organism evidence="4 5">
    <name type="scientific">Teichococcus vastitatis</name>
    <dbReference type="NCBI Taxonomy" id="2307076"/>
    <lineage>
        <taxon>Bacteria</taxon>
        <taxon>Pseudomonadati</taxon>
        <taxon>Pseudomonadota</taxon>
        <taxon>Alphaproteobacteria</taxon>
        <taxon>Acetobacterales</taxon>
        <taxon>Roseomonadaceae</taxon>
        <taxon>Roseomonas</taxon>
    </lineage>
</organism>
<feature type="domain" description="Transglycosylase SLT" evidence="3">
    <location>
        <begin position="100"/>
        <end position="151"/>
    </location>
</feature>
<accession>A0ABS9W669</accession>
<comment type="caution">
    <text evidence="4">The sequence shown here is derived from an EMBL/GenBank/DDBJ whole genome shotgun (WGS) entry which is preliminary data.</text>
</comment>
<feature type="compositionally biased region" description="Basic and acidic residues" evidence="2">
    <location>
        <begin position="30"/>
        <end position="40"/>
    </location>
</feature>
<proteinExistence type="inferred from homology"/>
<dbReference type="InterPro" id="IPR023346">
    <property type="entry name" value="Lysozyme-like_dom_sf"/>
</dbReference>
<evidence type="ECO:0000313" key="4">
    <source>
        <dbReference type="EMBL" id="MCI0754305.1"/>
    </source>
</evidence>
<gene>
    <name evidence="4" type="ORF">MON41_11115</name>
</gene>
<protein>
    <submittedName>
        <fullName evidence="4">Transglycosylase SLT domain-containing protein</fullName>
    </submittedName>
</protein>
<dbReference type="Pfam" id="PF01464">
    <property type="entry name" value="SLT"/>
    <property type="match status" value="1"/>
</dbReference>
<evidence type="ECO:0000313" key="5">
    <source>
        <dbReference type="Proteomes" id="UP001201985"/>
    </source>
</evidence>
<dbReference type="Proteomes" id="UP001201985">
    <property type="component" value="Unassembled WGS sequence"/>
</dbReference>
<name>A0ABS9W669_9PROT</name>
<dbReference type="SUPFAM" id="SSF53955">
    <property type="entry name" value="Lysozyme-like"/>
    <property type="match status" value="1"/>
</dbReference>
<evidence type="ECO:0000256" key="2">
    <source>
        <dbReference type="SAM" id="MobiDB-lite"/>
    </source>
</evidence>
<dbReference type="EMBL" id="JALBUU010000004">
    <property type="protein sequence ID" value="MCI0754305.1"/>
    <property type="molecule type" value="Genomic_DNA"/>
</dbReference>
<evidence type="ECO:0000259" key="3">
    <source>
        <dbReference type="Pfam" id="PF01464"/>
    </source>
</evidence>